<dbReference type="eggNOG" id="COG1154">
    <property type="taxonomic scope" value="Bacteria"/>
</dbReference>
<dbReference type="InterPro" id="IPR029061">
    <property type="entry name" value="THDP-binding"/>
</dbReference>
<dbReference type="EMBL" id="CP002106">
    <property type="protein sequence ID" value="ADK67911.1"/>
    <property type="molecule type" value="Genomic_DNA"/>
</dbReference>
<evidence type="ECO:0000313" key="14">
    <source>
        <dbReference type="Proteomes" id="UP000000333"/>
    </source>
</evidence>
<dbReference type="GO" id="GO:0008661">
    <property type="term" value="F:1-deoxy-D-xylulose-5-phosphate synthase activity"/>
    <property type="evidence" value="ECO:0007669"/>
    <property type="project" value="UniProtKB-EC"/>
</dbReference>
<dbReference type="KEGG" id="ols:Olsu_0798"/>
<evidence type="ECO:0000256" key="5">
    <source>
        <dbReference type="ARBA" id="ARBA00013150"/>
    </source>
</evidence>
<evidence type="ECO:0000256" key="2">
    <source>
        <dbReference type="ARBA" id="ARBA00004980"/>
    </source>
</evidence>
<dbReference type="NCBIfam" id="NF008968">
    <property type="entry name" value="PRK12315.1"/>
    <property type="match status" value="1"/>
</dbReference>
<proteinExistence type="inferred from homology"/>
<evidence type="ECO:0000256" key="8">
    <source>
        <dbReference type="ARBA" id="ARBA00022842"/>
    </source>
</evidence>
<evidence type="ECO:0000256" key="4">
    <source>
        <dbReference type="ARBA" id="ARBA00011738"/>
    </source>
</evidence>
<dbReference type="EC" id="2.2.1.7" evidence="5"/>
<dbReference type="Pfam" id="PF02780">
    <property type="entry name" value="Transketolase_C"/>
    <property type="match status" value="1"/>
</dbReference>
<dbReference type="GO" id="GO:0000287">
    <property type="term" value="F:magnesium ion binding"/>
    <property type="evidence" value="ECO:0007669"/>
    <property type="project" value="UniProtKB-ARBA"/>
</dbReference>
<evidence type="ECO:0000256" key="7">
    <source>
        <dbReference type="ARBA" id="ARBA00022723"/>
    </source>
</evidence>
<dbReference type="InterPro" id="IPR005475">
    <property type="entry name" value="Transketolase-like_Pyr-bd"/>
</dbReference>
<dbReference type="GeneID" id="78512220"/>
<dbReference type="PATRIC" id="fig|633147.7.peg.749"/>
<comment type="similarity">
    <text evidence="3">Belongs to the transketolase family. DXPS subfamily.</text>
</comment>
<keyword evidence="10" id="KW-0786">Thiamine pyrophosphate</keyword>
<evidence type="ECO:0000256" key="11">
    <source>
        <dbReference type="ARBA" id="ARBA00023229"/>
    </source>
</evidence>
<gene>
    <name evidence="13" type="ordered locus">Olsu_0798</name>
</gene>
<dbReference type="Proteomes" id="UP000000333">
    <property type="component" value="Chromosome"/>
</dbReference>
<dbReference type="HOGENOM" id="CLU_009227_1_4_11"/>
<keyword evidence="9" id="KW-0784">Thiamine biosynthesis</keyword>
<comment type="pathway">
    <text evidence="2">Metabolic intermediate biosynthesis; 1-deoxy-D-xylulose 5-phosphate biosynthesis; 1-deoxy-D-xylulose 5-phosphate from D-glyceraldehyde 3-phosphate and pyruvate: step 1/1.</text>
</comment>
<keyword evidence="14" id="KW-1185">Reference proteome</keyword>
<dbReference type="CDD" id="cd07033">
    <property type="entry name" value="TPP_PYR_DXS_TK_like"/>
    <property type="match status" value="1"/>
</dbReference>
<dbReference type="RefSeq" id="WP_013251663.1">
    <property type="nucleotide sequence ID" value="NC_014363.1"/>
</dbReference>
<dbReference type="OrthoDB" id="9803371at2"/>
<evidence type="ECO:0000256" key="10">
    <source>
        <dbReference type="ARBA" id="ARBA00023052"/>
    </source>
</evidence>
<dbReference type="Gene3D" id="3.40.50.970">
    <property type="match status" value="2"/>
</dbReference>
<dbReference type="PANTHER" id="PTHR43322">
    <property type="entry name" value="1-D-DEOXYXYLULOSE 5-PHOSPHATE SYNTHASE-RELATED"/>
    <property type="match status" value="1"/>
</dbReference>
<feature type="domain" description="Transketolase-like pyrimidine-binding" evidence="12">
    <location>
        <begin position="277"/>
        <end position="442"/>
    </location>
</feature>
<dbReference type="InterPro" id="IPR009014">
    <property type="entry name" value="Transketo_C/PFOR_II"/>
</dbReference>
<dbReference type="PANTHER" id="PTHR43322:SF1">
    <property type="entry name" value="1-DEOXY-D-XYLULOSE-5-PHOSPHATE SYNTHASE"/>
    <property type="match status" value="1"/>
</dbReference>
<dbReference type="NCBIfam" id="NF003933">
    <property type="entry name" value="PRK05444.2-2"/>
    <property type="match status" value="1"/>
</dbReference>
<name>E1QZU7_OLSUV</name>
<protein>
    <recommendedName>
        <fullName evidence="5">1-deoxy-D-xylulose-5-phosphate synthase</fullName>
        <ecNumber evidence="5">2.2.1.7</ecNumber>
    </recommendedName>
</protein>
<evidence type="ECO:0000256" key="3">
    <source>
        <dbReference type="ARBA" id="ARBA00011081"/>
    </source>
</evidence>
<dbReference type="UniPathway" id="UPA00064">
    <property type="reaction ID" value="UER00091"/>
</dbReference>
<evidence type="ECO:0000256" key="9">
    <source>
        <dbReference type="ARBA" id="ARBA00022977"/>
    </source>
</evidence>
<dbReference type="GO" id="GO:0005829">
    <property type="term" value="C:cytosol"/>
    <property type="evidence" value="ECO:0007669"/>
    <property type="project" value="TreeGrafter"/>
</dbReference>
<evidence type="ECO:0000256" key="6">
    <source>
        <dbReference type="ARBA" id="ARBA00022679"/>
    </source>
</evidence>
<evidence type="ECO:0000313" key="13">
    <source>
        <dbReference type="EMBL" id="ADK67911.1"/>
    </source>
</evidence>
<dbReference type="GO" id="GO:0016114">
    <property type="term" value="P:terpenoid biosynthetic process"/>
    <property type="evidence" value="ECO:0007669"/>
    <property type="project" value="InterPro"/>
</dbReference>
<evidence type="ECO:0000256" key="1">
    <source>
        <dbReference type="ARBA" id="ARBA00001946"/>
    </source>
</evidence>
<keyword evidence="8" id="KW-0460">Magnesium</keyword>
<comment type="cofactor">
    <cofactor evidence="1">
        <name>Mg(2+)</name>
        <dbReference type="ChEBI" id="CHEBI:18420"/>
    </cofactor>
</comment>
<reference evidence="13 14" key="1">
    <citation type="journal article" date="2010" name="Stand. Genomic Sci.">
        <title>Complete genome sequence of Olsenella uli type strain (VPI D76D-27C).</title>
        <authorList>
            <person name="Goker M."/>
            <person name="Held B."/>
            <person name="Lucas S."/>
            <person name="Nolan M."/>
            <person name="Yasawong M."/>
            <person name="Glavina Del Rio T."/>
            <person name="Tice H."/>
            <person name="Cheng J.F."/>
            <person name="Bruce D."/>
            <person name="Detter J.C."/>
            <person name="Tapia R."/>
            <person name="Han C."/>
            <person name="Goodwin L."/>
            <person name="Pitluck S."/>
            <person name="Liolios K."/>
            <person name="Ivanova N."/>
            <person name="Mavromatis K."/>
            <person name="Mikhailova N."/>
            <person name="Pati A."/>
            <person name="Chen A."/>
            <person name="Palaniappan K."/>
            <person name="Land M."/>
            <person name="Hauser L."/>
            <person name="Chang Y.J."/>
            <person name="Jeffries C.D."/>
            <person name="Rohde M."/>
            <person name="Sikorski J."/>
            <person name="Pukall R."/>
            <person name="Woyke T."/>
            <person name="Bristow J."/>
            <person name="Eisen J.A."/>
            <person name="Markowitz V."/>
            <person name="Hugenholtz P."/>
            <person name="Kyrpides N.C."/>
            <person name="Klenk H.P."/>
            <person name="Lapidus A."/>
        </authorList>
    </citation>
    <scope>NUCLEOTIDE SEQUENCE [LARGE SCALE GENOMIC DNA]</scope>
    <source>
        <strain evidence="14">ATCC 49627 / DSM 7084 / CIP 109912 / JCM 12494 / NCIMB 702895 / VPI D76D-27C</strain>
    </source>
</reference>
<dbReference type="STRING" id="633147.Olsu_0798"/>
<accession>E1QZU7</accession>
<keyword evidence="6 13" id="KW-0808">Transferase</keyword>
<dbReference type="CDD" id="cd02007">
    <property type="entry name" value="TPP_DXS"/>
    <property type="match status" value="1"/>
</dbReference>
<dbReference type="SMART" id="SM00861">
    <property type="entry name" value="Transket_pyr"/>
    <property type="match status" value="1"/>
</dbReference>
<dbReference type="GO" id="GO:0009228">
    <property type="term" value="P:thiamine biosynthetic process"/>
    <property type="evidence" value="ECO:0007669"/>
    <property type="project" value="UniProtKB-KW"/>
</dbReference>
<dbReference type="AlphaFoldDB" id="E1QZU7"/>
<keyword evidence="11" id="KW-0414">Isoprene biosynthesis</keyword>
<dbReference type="Pfam" id="PF13292">
    <property type="entry name" value="DXP_synthase_N"/>
    <property type="match status" value="2"/>
</dbReference>
<dbReference type="InterPro" id="IPR033248">
    <property type="entry name" value="Transketolase_C"/>
</dbReference>
<evidence type="ECO:0000259" key="12">
    <source>
        <dbReference type="SMART" id="SM00861"/>
    </source>
</evidence>
<dbReference type="GO" id="GO:0019288">
    <property type="term" value="P:isopentenyl diphosphate biosynthetic process, methylerythritol 4-phosphate pathway"/>
    <property type="evidence" value="ECO:0007669"/>
    <property type="project" value="TreeGrafter"/>
</dbReference>
<dbReference type="Pfam" id="PF02779">
    <property type="entry name" value="Transket_pyr"/>
    <property type="match status" value="1"/>
</dbReference>
<keyword evidence="7" id="KW-0479">Metal-binding</keyword>
<dbReference type="SUPFAM" id="SSF52922">
    <property type="entry name" value="TK C-terminal domain-like"/>
    <property type="match status" value="1"/>
</dbReference>
<dbReference type="FunFam" id="3.40.50.970:FF:000010">
    <property type="entry name" value="1-deoxy-D-xylulose-5-phosphate synthase"/>
    <property type="match status" value="1"/>
</dbReference>
<sequence>MYLEQIDGPADLKGLGAEGRRVLAQEVRDALLAKASAHGGHFGPNFGFVETTIALHTVFDSPRDRLVFDVSHQTYTHKMLTGRKEAFLSSEHYDDVSAYSNPDETDHDLFKVGHTSTSVSLALGLAKARDVLGGSENVVAIIGDGSLSGGEALEGLNAAAELGSNFIVVVNDNQMSIAENHGGLYRGLAELRRTRGEARDNLFRAMGFDYRYVADGNDCEALIPVLEEVHGIRHPVVVHVNTFKGKGYAPAEADKEAWHWHMPFDIETGESHPSSRESYAALAGEYLLERSQSDESLLVVASGVTSALDMNPRRRRALGAHYVDVGIAEEAAVALASGAAKRGANVVWGTAATFIQRSYDQLSQDLAINGNPATIVGANGSVWGMSDVTHAAFYSIPLIANIPDIVYLAPTNAEEYLSMLAWSLDQREHPVYIAVPGGPVTHASRPVRSDFSQTDRYEVVRRGSRVAVLALGDFFALGEELADGLAEELGIRATLVNPQFASGLDRALLDELAKDHELVVTLEDGSLDGGFGGRIARHLGATRTRVACFGFERAFYDRYDAAELMREAHLTPDQLCRDVRELLA</sequence>
<dbReference type="SUPFAM" id="SSF52518">
    <property type="entry name" value="Thiamin diphosphate-binding fold (THDP-binding)"/>
    <property type="match status" value="2"/>
</dbReference>
<comment type="subunit">
    <text evidence="4">Homodimer.</text>
</comment>
<dbReference type="Gene3D" id="3.40.50.920">
    <property type="match status" value="1"/>
</dbReference>
<dbReference type="InterPro" id="IPR005477">
    <property type="entry name" value="Dxylulose-5-P_synthase"/>
</dbReference>
<organism evidence="13 14">
    <name type="scientific">Olsenella uli (strain ATCC 49627 / DSM 7084 / CCUG 31166 / CIP 109912 / JCM 12494 / LMG 11480 / NCIMB 702895 / VPI D76D-27C)</name>
    <name type="common">Lactobacillus uli</name>
    <dbReference type="NCBI Taxonomy" id="633147"/>
    <lineage>
        <taxon>Bacteria</taxon>
        <taxon>Bacillati</taxon>
        <taxon>Actinomycetota</taxon>
        <taxon>Coriobacteriia</taxon>
        <taxon>Coriobacteriales</taxon>
        <taxon>Atopobiaceae</taxon>
        <taxon>Olsenella</taxon>
    </lineage>
</organism>